<organism evidence="6 7">
    <name type="scientific">Streptomyces chumphonensis</name>
    <dbReference type="NCBI Taxonomy" id="1214925"/>
    <lineage>
        <taxon>Bacteria</taxon>
        <taxon>Bacillati</taxon>
        <taxon>Actinomycetota</taxon>
        <taxon>Actinomycetes</taxon>
        <taxon>Kitasatosporales</taxon>
        <taxon>Streptomycetaceae</taxon>
        <taxon>Streptomyces</taxon>
    </lineage>
</organism>
<dbReference type="PRINTS" id="PR00039">
    <property type="entry name" value="HTHLYSR"/>
</dbReference>
<dbReference type="SUPFAM" id="SSF46785">
    <property type="entry name" value="Winged helix' DNA-binding domain"/>
    <property type="match status" value="1"/>
</dbReference>
<keyword evidence="4" id="KW-0804">Transcription</keyword>
<evidence type="ECO:0000259" key="5">
    <source>
        <dbReference type="PROSITE" id="PS50931"/>
    </source>
</evidence>
<comment type="similarity">
    <text evidence="1">Belongs to the LysR transcriptional regulatory family.</text>
</comment>
<evidence type="ECO:0000313" key="7">
    <source>
        <dbReference type="Proteomes" id="UP000632289"/>
    </source>
</evidence>
<keyword evidence="7" id="KW-1185">Reference proteome</keyword>
<gene>
    <name evidence="6" type="ORF">IF129_02345</name>
</gene>
<dbReference type="Gene3D" id="1.10.10.10">
    <property type="entry name" value="Winged helix-like DNA-binding domain superfamily/Winged helix DNA-binding domain"/>
    <property type="match status" value="1"/>
</dbReference>
<dbReference type="PANTHER" id="PTHR30346:SF30">
    <property type="entry name" value="SMALL NEUTRAL PROTEASE REGULATORY PROTEIN"/>
    <property type="match status" value="1"/>
</dbReference>
<proteinExistence type="inferred from homology"/>
<feature type="domain" description="HTH lysR-type" evidence="5">
    <location>
        <begin position="1"/>
        <end position="60"/>
    </location>
</feature>
<sequence>MDLEVRHLRCLAAVEEAGSVTGAARRLGLSQPALTAQLRRIEETVGGEVFARARHGVRLTALGEVLLPHVRDVLGALEDVERAVHAHRAPPDRTVLRMGVRSTPLASRLCDVAARAFPGRIADLSVVDRQAVAMEVLARGELDLVLHVDFPGREAAPPPGVRVLPVGSEPVFVALPPGHPTTRRSALDLADLEGLGWLLVVNGDDEFDHHLLEQCRLAGLGSVVIRATDPLLVAQLIRRGDPVVMAVQALDTGVAPPGPVRELRGAPVRVRHLLLWAEGGPVDDALAERVRAGLVDAYRALVGTHGHIPGWWERNPGWLGSAPACDTGSGKVPLRAVR</sequence>
<protein>
    <submittedName>
        <fullName evidence="6">LysR family transcriptional regulator</fullName>
    </submittedName>
</protein>
<dbReference type="GO" id="GO:0003700">
    <property type="term" value="F:DNA-binding transcription factor activity"/>
    <property type="evidence" value="ECO:0007669"/>
    <property type="project" value="InterPro"/>
</dbReference>
<dbReference type="Pfam" id="PF00126">
    <property type="entry name" value="HTH_1"/>
    <property type="match status" value="1"/>
</dbReference>
<dbReference type="GO" id="GO:0003677">
    <property type="term" value="F:DNA binding"/>
    <property type="evidence" value="ECO:0007669"/>
    <property type="project" value="UniProtKB-KW"/>
</dbReference>
<accession>A0A927EVR7</accession>
<reference evidence="6" key="1">
    <citation type="submission" date="2020-09" db="EMBL/GenBank/DDBJ databases">
        <title>Secondary metabolite and genome analysis of marine Streptomyces chumphonensis KK1-2T.</title>
        <authorList>
            <person name="Phongsopitanun W."/>
            <person name="Kanchanasin P."/>
            <person name="Pittayakhajonwut P."/>
            <person name="Suwanborirux K."/>
            <person name="Tanasupawat S."/>
        </authorList>
    </citation>
    <scope>NUCLEOTIDE SEQUENCE</scope>
    <source>
        <strain evidence="6">KK1-2</strain>
    </source>
</reference>
<dbReference type="SUPFAM" id="SSF53850">
    <property type="entry name" value="Periplasmic binding protein-like II"/>
    <property type="match status" value="1"/>
</dbReference>
<dbReference type="RefSeq" id="WP_191207696.1">
    <property type="nucleotide sequence ID" value="NZ_BAABKL010000039.1"/>
</dbReference>
<keyword evidence="2" id="KW-0805">Transcription regulation</keyword>
<dbReference type="Gene3D" id="3.40.190.10">
    <property type="entry name" value="Periplasmic binding protein-like II"/>
    <property type="match status" value="2"/>
</dbReference>
<dbReference type="InterPro" id="IPR036388">
    <property type="entry name" value="WH-like_DNA-bd_sf"/>
</dbReference>
<dbReference type="PROSITE" id="PS50931">
    <property type="entry name" value="HTH_LYSR"/>
    <property type="match status" value="1"/>
</dbReference>
<comment type="caution">
    <text evidence="6">The sequence shown here is derived from an EMBL/GenBank/DDBJ whole genome shotgun (WGS) entry which is preliminary data.</text>
</comment>
<name>A0A927EVR7_9ACTN</name>
<dbReference type="InterPro" id="IPR036390">
    <property type="entry name" value="WH_DNA-bd_sf"/>
</dbReference>
<evidence type="ECO:0000256" key="3">
    <source>
        <dbReference type="ARBA" id="ARBA00023125"/>
    </source>
</evidence>
<evidence type="ECO:0000256" key="2">
    <source>
        <dbReference type="ARBA" id="ARBA00023015"/>
    </source>
</evidence>
<evidence type="ECO:0000313" key="6">
    <source>
        <dbReference type="EMBL" id="MBD3930416.1"/>
    </source>
</evidence>
<dbReference type="InterPro" id="IPR000847">
    <property type="entry name" value="LysR_HTH_N"/>
</dbReference>
<dbReference type="GO" id="GO:0032993">
    <property type="term" value="C:protein-DNA complex"/>
    <property type="evidence" value="ECO:0007669"/>
    <property type="project" value="TreeGrafter"/>
</dbReference>
<dbReference type="EMBL" id="JACXYU010000001">
    <property type="protein sequence ID" value="MBD3930416.1"/>
    <property type="molecule type" value="Genomic_DNA"/>
</dbReference>
<dbReference type="AlphaFoldDB" id="A0A927EVR7"/>
<dbReference type="PANTHER" id="PTHR30346">
    <property type="entry name" value="TRANSCRIPTIONAL DUAL REGULATOR HCAR-RELATED"/>
    <property type="match status" value="1"/>
</dbReference>
<dbReference type="Proteomes" id="UP000632289">
    <property type="component" value="Unassembled WGS sequence"/>
</dbReference>
<dbReference type="InterPro" id="IPR005119">
    <property type="entry name" value="LysR_subst-bd"/>
</dbReference>
<evidence type="ECO:0000256" key="1">
    <source>
        <dbReference type="ARBA" id="ARBA00009437"/>
    </source>
</evidence>
<dbReference type="CDD" id="cd05466">
    <property type="entry name" value="PBP2_LTTR_substrate"/>
    <property type="match status" value="1"/>
</dbReference>
<keyword evidence="3" id="KW-0238">DNA-binding</keyword>
<evidence type="ECO:0000256" key="4">
    <source>
        <dbReference type="ARBA" id="ARBA00023163"/>
    </source>
</evidence>
<dbReference type="Pfam" id="PF03466">
    <property type="entry name" value="LysR_substrate"/>
    <property type="match status" value="1"/>
</dbReference>